<dbReference type="Proteomes" id="UP001500804">
    <property type="component" value="Unassembled WGS sequence"/>
</dbReference>
<evidence type="ECO:0000313" key="3">
    <source>
        <dbReference type="Proteomes" id="UP001500804"/>
    </source>
</evidence>
<organism evidence="2 3">
    <name type="scientific">Pseudonocardia adelaidensis</name>
    <dbReference type="NCBI Taxonomy" id="648754"/>
    <lineage>
        <taxon>Bacteria</taxon>
        <taxon>Bacillati</taxon>
        <taxon>Actinomycetota</taxon>
        <taxon>Actinomycetes</taxon>
        <taxon>Pseudonocardiales</taxon>
        <taxon>Pseudonocardiaceae</taxon>
        <taxon>Pseudonocardia</taxon>
    </lineage>
</organism>
<dbReference type="Gene3D" id="1.20.1260.10">
    <property type="match status" value="1"/>
</dbReference>
<evidence type="ECO:0000313" key="2">
    <source>
        <dbReference type="EMBL" id="GAA5142158.1"/>
    </source>
</evidence>
<proteinExistence type="predicted"/>
<feature type="domain" description="Iminophenyl-pyruvate dimer synthase" evidence="1">
    <location>
        <begin position="521"/>
        <end position="757"/>
    </location>
</feature>
<sequence length="925" mass="101584">MGTGRVVEVREGANFGGNGHFLIEAAVVAVDMAEADLDRTDPVIGRAVDMWGHHNEYLGSTVNRARIFDVDPASRFSTTVMVGQFGFGRAGRSHDTGYMVTGQVRGFQPPRWQRPGQVVHQFVVDKSDGLNWLPETDRSVAATALRSAVADDAVGGLVVQFVLDGSGIRGTIAPWRPHELRTYPAGRLLTRCDGEGSNLSVEVGRSAVHLNLVEPLPAGCRLRVARSRELVAQLPADRVGIVRADRCGPCGPAGVEPLEVVDATGAVVLIEQEVNVQVDDACVILEHPAGEDDHEHDVRVQVRSFVRGVPAAVPEIHVRQCPNPEALPREQGRPVVVGLDGGAACVVGTDDAGLGAFTLRGLRAGAARLSLTVDPADVPGGHDDERHFSRVGAMTVRVLPDDWWLDAIPAEQVTFDLVYREVLEPYEQLYSFMRDEVFSLADGFKVQTYAKLIWQMCDPRNKGRTYYMPPSRDLSAPKARLLLRFLREQQKPAQVTRFVPSPGRDRPGLTTREELVTALGHAAVVELGVMLQYLYAAYSVPTHGAGLEYVRLGRWNAQQLAVACGDGGESLDAGIRTTLLSIAREEMMHFLMVNNVLMAIGEPFTVPRIDFGTINDELPVALDFSLEGLGLGSVQRFIEIEKPESAVRDVQLGDIRATGPRPALGYASLSELYGDIRDGLRRVPGLFLVERGRGGGEHHLFLRRSIDLDHPDYQMEVDDLPSALFAIDVITEQGEGNVLNSERLDDEESHHAAFTRLAGLLADDPSWRPSYPVLRNPTLDDDSLLKDLVTVPETRAAMQLFNDSYFMMLQLMVQHFGGQPDSSLRRSVLMNHAIDVMTGMMRPLAELIVTMPSGRKGRTAGPSFELPGQLSYISRPDVARRLIARRFQRIAEEAAKHPLVPARVAEQSDFLCDYFRALSEEKSTT</sequence>
<evidence type="ECO:0000259" key="1">
    <source>
        <dbReference type="Pfam" id="PF12902"/>
    </source>
</evidence>
<keyword evidence="3" id="KW-1185">Reference proteome</keyword>
<accession>A0ABP9P888</accession>
<protein>
    <recommendedName>
        <fullName evidence="1">Iminophenyl-pyruvate dimer synthase domain-containing protein</fullName>
    </recommendedName>
</protein>
<name>A0ABP9P888_9PSEU</name>
<dbReference type="InterPro" id="IPR012347">
    <property type="entry name" value="Ferritin-like"/>
</dbReference>
<dbReference type="EMBL" id="BAABJO010000058">
    <property type="protein sequence ID" value="GAA5142158.1"/>
    <property type="molecule type" value="Genomic_DNA"/>
</dbReference>
<reference evidence="3" key="1">
    <citation type="journal article" date="2019" name="Int. J. Syst. Evol. Microbiol.">
        <title>The Global Catalogue of Microorganisms (GCM) 10K type strain sequencing project: providing services to taxonomists for standard genome sequencing and annotation.</title>
        <authorList>
            <consortium name="The Broad Institute Genomics Platform"/>
            <consortium name="The Broad Institute Genome Sequencing Center for Infectious Disease"/>
            <person name="Wu L."/>
            <person name="Ma J."/>
        </authorList>
    </citation>
    <scope>NUCLEOTIDE SEQUENCE [LARGE SCALE GENOMIC DNA]</scope>
    <source>
        <strain evidence="3">JCM 18302</strain>
    </source>
</reference>
<dbReference type="Pfam" id="PF12902">
    <property type="entry name" value="Ferritin-like"/>
    <property type="match status" value="1"/>
</dbReference>
<comment type="caution">
    <text evidence="2">The sequence shown here is derived from an EMBL/GenBank/DDBJ whole genome shotgun (WGS) entry which is preliminary data.</text>
</comment>
<gene>
    <name evidence="2" type="ORF">GCM10023320_82140</name>
</gene>
<dbReference type="InterPro" id="IPR026820">
    <property type="entry name" value="VioB/RebD_dom"/>
</dbReference>